<dbReference type="EnsemblMetazoa" id="AALB007651-RA">
    <property type="protein sequence ID" value="AALB007651-PA"/>
    <property type="gene ID" value="AALB007651"/>
</dbReference>
<organism evidence="1 2">
    <name type="scientific">Anopheles albimanus</name>
    <name type="common">New world malaria mosquito</name>
    <dbReference type="NCBI Taxonomy" id="7167"/>
    <lineage>
        <taxon>Eukaryota</taxon>
        <taxon>Metazoa</taxon>
        <taxon>Ecdysozoa</taxon>
        <taxon>Arthropoda</taxon>
        <taxon>Hexapoda</taxon>
        <taxon>Insecta</taxon>
        <taxon>Pterygota</taxon>
        <taxon>Neoptera</taxon>
        <taxon>Endopterygota</taxon>
        <taxon>Diptera</taxon>
        <taxon>Nematocera</taxon>
        <taxon>Culicoidea</taxon>
        <taxon>Culicidae</taxon>
        <taxon>Anophelinae</taxon>
        <taxon>Anopheles</taxon>
    </lineage>
</organism>
<dbReference type="Proteomes" id="UP000069272">
    <property type="component" value="Chromosome X"/>
</dbReference>
<evidence type="ECO:0000313" key="2">
    <source>
        <dbReference type="Proteomes" id="UP000069272"/>
    </source>
</evidence>
<accession>A0A182FM92</accession>
<reference evidence="1" key="2">
    <citation type="submission" date="2022-08" db="UniProtKB">
        <authorList>
            <consortium name="EnsemblMetazoa"/>
        </authorList>
    </citation>
    <scope>IDENTIFICATION</scope>
    <source>
        <strain evidence="1">STECLA/ALBI9_A</strain>
    </source>
</reference>
<protein>
    <submittedName>
        <fullName evidence="1">Uncharacterized protein</fullName>
    </submittedName>
</protein>
<name>A0A182FM92_ANOAL</name>
<evidence type="ECO:0000313" key="1">
    <source>
        <dbReference type="EnsemblMetazoa" id="AALB007651-PA"/>
    </source>
</evidence>
<proteinExistence type="predicted"/>
<reference evidence="1 2" key="1">
    <citation type="journal article" date="2017" name="G3 (Bethesda)">
        <title>The Physical Genome Mapping of Anopheles albimanus Corrected Scaffold Misassemblies and Identified Interarm Rearrangements in Genus Anopheles.</title>
        <authorList>
            <person name="Artemov G.N."/>
            <person name="Peery A.N."/>
            <person name="Jiang X."/>
            <person name="Tu Z."/>
            <person name="Stegniy V.N."/>
            <person name="Sharakhova M.V."/>
            <person name="Sharakhov I.V."/>
        </authorList>
    </citation>
    <scope>NUCLEOTIDE SEQUENCE [LARGE SCALE GENOMIC DNA]</scope>
    <source>
        <strain evidence="1 2">ALBI9_A</strain>
    </source>
</reference>
<dbReference type="AlphaFoldDB" id="A0A182FM92"/>
<sequence>MPRLTSGNHVQLQFAPFRRLVNPNLRRRTPLEDHGIEDIPWLPRFVINRQRALKPHSIAPVNTEHACCDQLRLVATATVEVTDRFYLR</sequence>
<dbReference type="VEuPathDB" id="VectorBase:AALB007651"/>
<keyword evidence="2" id="KW-1185">Reference proteome</keyword>